<organism evidence="2 3">
    <name type="scientific">Albimonas pacifica</name>
    <dbReference type="NCBI Taxonomy" id="1114924"/>
    <lineage>
        <taxon>Bacteria</taxon>
        <taxon>Pseudomonadati</taxon>
        <taxon>Pseudomonadota</taxon>
        <taxon>Alphaproteobacteria</taxon>
        <taxon>Rhodobacterales</taxon>
        <taxon>Paracoccaceae</taxon>
        <taxon>Albimonas</taxon>
    </lineage>
</organism>
<dbReference type="Proteomes" id="UP000199377">
    <property type="component" value="Unassembled WGS sequence"/>
</dbReference>
<reference evidence="2 3" key="1">
    <citation type="submission" date="2016-10" db="EMBL/GenBank/DDBJ databases">
        <authorList>
            <person name="de Groot N.N."/>
        </authorList>
    </citation>
    <scope>NUCLEOTIDE SEQUENCE [LARGE SCALE GENOMIC DNA]</scope>
    <source>
        <strain evidence="2 3">CGMCC 1.11030</strain>
    </source>
</reference>
<dbReference type="Pfam" id="PF04214">
    <property type="entry name" value="DUF411"/>
    <property type="match status" value="1"/>
</dbReference>
<dbReference type="EMBL" id="FOQH01000028">
    <property type="protein sequence ID" value="SFJ29067.1"/>
    <property type="molecule type" value="Genomic_DNA"/>
</dbReference>
<name>A0A1I3Q6P2_9RHOB</name>
<proteinExistence type="predicted"/>
<dbReference type="InterPro" id="IPR007332">
    <property type="entry name" value="DUF411"/>
</dbReference>
<keyword evidence="3" id="KW-1185">Reference proteome</keyword>
<dbReference type="STRING" id="1114924.SAMN05216258_1287"/>
<dbReference type="AlphaFoldDB" id="A0A1I3Q6P2"/>
<sequence length="167" mass="17511">MKKNLAFASLAVLAVAGAVSFTTLSAAQGTEEQTAAAGAEHAVAVDPSKEITIWRDPNCGCCDAYADYLEGEGYQVTRIDDRDFATTSVSVGVPEEGLGCHLAKIDGYYVSGLVPAEILERLVTERPEIDGITLPGMPRNAPGMAGKSGTLKTYAFDDGAVSVYSNE</sequence>
<accession>A0A1I3Q6P2</accession>
<gene>
    <name evidence="2" type="ORF">SAMN05216258_1287</name>
</gene>
<protein>
    <submittedName>
        <fullName evidence="2">Uncharacterized conserved protein</fullName>
    </submittedName>
</protein>
<feature type="signal peptide" evidence="1">
    <location>
        <begin position="1"/>
        <end position="26"/>
    </location>
</feature>
<feature type="chain" id="PRO_5011796261" evidence="1">
    <location>
        <begin position="27"/>
        <end position="167"/>
    </location>
</feature>
<evidence type="ECO:0000256" key="1">
    <source>
        <dbReference type="SAM" id="SignalP"/>
    </source>
</evidence>
<dbReference type="RefSeq" id="WP_092866302.1">
    <property type="nucleotide sequence ID" value="NZ_FOQH01000028.1"/>
</dbReference>
<keyword evidence="1" id="KW-0732">Signal</keyword>
<dbReference type="OrthoDB" id="14727at2"/>
<evidence type="ECO:0000313" key="3">
    <source>
        <dbReference type="Proteomes" id="UP000199377"/>
    </source>
</evidence>
<evidence type="ECO:0000313" key="2">
    <source>
        <dbReference type="EMBL" id="SFJ29067.1"/>
    </source>
</evidence>